<accession>A0ABW4BPT2</accession>
<reference evidence="3" key="1">
    <citation type="journal article" date="2019" name="Int. J. Syst. Evol. Microbiol.">
        <title>The Global Catalogue of Microorganisms (GCM) 10K type strain sequencing project: providing services to taxonomists for standard genome sequencing and annotation.</title>
        <authorList>
            <consortium name="The Broad Institute Genomics Platform"/>
            <consortium name="The Broad Institute Genome Sequencing Center for Infectious Disease"/>
            <person name="Wu L."/>
            <person name="Ma J."/>
        </authorList>
    </citation>
    <scope>NUCLEOTIDE SEQUENCE [LARGE SCALE GENOMIC DNA]</scope>
    <source>
        <strain evidence="3">CCM 8936</strain>
    </source>
</reference>
<evidence type="ECO:0000313" key="3">
    <source>
        <dbReference type="Proteomes" id="UP001597251"/>
    </source>
</evidence>
<dbReference type="EMBL" id="JBHTOI010000002">
    <property type="protein sequence ID" value="MFD1417201.1"/>
    <property type="molecule type" value="Genomic_DNA"/>
</dbReference>
<evidence type="ECO:0000256" key="1">
    <source>
        <dbReference type="SAM" id="Phobius"/>
    </source>
</evidence>
<organism evidence="2 3">
    <name type="scientific">Companilactobacillus keshanensis</name>
    <dbReference type="NCBI Taxonomy" id="2486003"/>
    <lineage>
        <taxon>Bacteria</taxon>
        <taxon>Bacillati</taxon>
        <taxon>Bacillota</taxon>
        <taxon>Bacilli</taxon>
        <taxon>Lactobacillales</taxon>
        <taxon>Lactobacillaceae</taxon>
        <taxon>Companilactobacillus</taxon>
    </lineage>
</organism>
<keyword evidence="1" id="KW-1133">Transmembrane helix</keyword>
<name>A0ABW4BPT2_9LACO</name>
<keyword evidence="3" id="KW-1185">Reference proteome</keyword>
<feature type="transmembrane region" description="Helical" evidence="1">
    <location>
        <begin position="32"/>
        <end position="51"/>
    </location>
</feature>
<dbReference type="Proteomes" id="UP001597251">
    <property type="component" value="Unassembled WGS sequence"/>
</dbReference>
<keyword evidence="1" id="KW-0472">Membrane</keyword>
<evidence type="ECO:0000313" key="2">
    <source>
        <dbReference type="EMBL" id="MFD1417201.1"/>
    </source>
</evidence>
<dbReference type="RefSeq" id="WP_125675702.1">
    <property type="nucleotide sequence ID" value="NZ_JBHTOI010000002.1"/>
</dbReference>
<protein>
    <submittedName>
        <fullName evidence="2">Uncharacterized protein</fullName>
    </submittedName>
</protein>
<proteinExistence type="predicted"/>
<sequence length="82" mass="9224">MKREYSYFITIAFILLDLVVSFLTQFNVLSNVAGIIIGIVLIGILVILTRVAKGINLRRGRMAFSFFMALFLSLMFMTSLAV</sequence>
<feature type="transmembrane region" description="Helical" evidence="1">
    <location>
        <begin position="63"/>
        <end position="81"/>
    </location>
</feature>
<keyword evidence="1" id="KW-0812">Transmembrane</keyword>
<gene>
    <name evidence="2" type="ORF">ACFQ42_00290</name>
</gene>
<feature type="transmembrane region" description="Helical" evidence="1">
    <location>
        <begin position="7"/>
        <end position="26"/>
    </location>
</feature>
<comment type="caution">
    <text evidence="2">The sequence shown here is derived from an EMBL/GenBank/DDBJ whole genome shotgun (WGS) entry which is preliminary data.</text>
</comment>